<evidence type="ECO:0000313" key="2">
    <source>
        <dbReference type="EMBL" id="SOY32935.1"/>
    </source>
</evidence>
<keyword evidence="3" id="KW-1185">Reference proteome</keyword>
<dbReference type="AlphaFoldDB" id="A0A2K4ZR47"/>
<sequence length="66" mass="7053">MAGKTVIQRVRCEVDRKEVGKYAEQVPGKAAMAYHAPVPETDTGGQGENPKADGRSIVKELGKMAP</sequence>
<protein>
    <submittedName>
        <fullName evidence="2">Uncharacterized protein</fullName>
    </submittedName>
</protein>
<feature type="compositionally biased region" description="Basic and acidic residues" evidence="1">
    <location>
        <begin position="50"/>
        <end position="66"/>
    </location>
</feature>
<proteinExistence type="predicted"/>
<accession>A0A2K4ZR47</accession>
<name>A0A2K4ZR47_9FIRM</name>
<evidence type="ECO:0000256" key="1">
    <source>
        <dbReference type="SAM" id="MobiDB-lite"/>
    </source>
</evidence>
<dbReference type="Proteomes" id="UP000236311">
    <property type="component" value="Unassembled WGS sequence"/>
</dbReference>
<evidence type="ECO:0000313" key="3">
    <source>
        <dbReference type="Proteomes" id="UP000236311"/>
    </source>
</evidence>
<dbReference type="EMBL" id="OFSM01000105">
    <property type="protein sequence ID" value="SOY32935.1"/>
    <property type="molecule type" value="Genomic_DNA"/>
</dbReference>
<organism evidence="2 3">
    <name type="scientific">Acetatifactor muris</name>
    <dbReference type="NCBI Taxonomy" id="879566"/>
    <lineage>
        <taxon>Bacteria</taxon>
        <taxon>Bacillati</taxon>
        <taxon>Bacillota</taxon>
        <taxon>Clostridia</taxon>
        <taxon>Lachnospirales</taxon>
        <taxon>Lachnospiraceae</taxon>
        <taxon>Acetatifactor</taxon>
    </lineage>
</organism>
<reference evidence="2 3" key="1">
    <citation type="submission" date="2018-01" db="EMBL/GenBank/DDBJ databases">
        <authorList>
            <person name="Gaut B.S."/>
            <person name="Morton B.R."/>
            <person name="Clegg M.T."/>
            <person name="Duvall M.R."/>
        </authorList>
    </citation>
    <scope>NUCLEOTIDE SEQUENCE [LARGE SCALE GENOMIC DNA]</scope>
    <source>
        <strain evidence="2">GP69</strain>
    </source>
</reference>
<feature type="region of interest" description="Disordered" evidence="1">
    <location>
        <begin position="37"/>
        <end position="66"/>
    </location>
</feature>
<gene>
    <name evidence="2" type="ORF">AMURIS_05703</name>
</gene>